<sequence length="137" mass="15816">MKQKYAYEAKTEEEKLEVYASKLFEKNKGSIELNAHFADPPQSNPTGIDLDTTAPDVELDDMEFTDHDLKMIDETMHMKNMSTSKKTEKIGEDDDIIQIDDITPSAPRTRIRKTECTNILISQTSYHQEIVNMLFKR</sequence>
<dbReference type="Proteomes" id="UP001604277">
    <property type="component" value="Unassembled WGS sequence"/>
</dbReference>
<organism evidence="1 2">
    <name type="scientific">Forsythia ovata</name>
    <dbReference type="NCBI Taxonomy" id="205694"/>
    <lineage>
        <taxon>Eukaryota</taxon>
        <taxon>Viridiplantae</taxon>
        <taxon>Streptophyta</taxon>
        <taxon>Embryophyta</taxon>
        <taxon>Tracheophyta</taxon>
        <taxon>Spermatophyta</taxon>
        <taxon>Magnoliopsida</taxon>
        <taxon>eudicotyledons</taxon>
        <taxon>Gunneridae</taxon>
        <taxon>Pentapetalae</taxon>
        <taxon>asterids</taxon>
        <taxon>lamiids</taxon>
        <taxon>Lamiales</taxon>
        <taxon>Oleaceae</taxon>
        <taxon>Forsythieae</taxon>
        <taxon>Forsythia</taxon>
    </lineage>
</organism>
<name>A0ABD1WMS9_9LAMI</name>
<reference evidence="2" key="1">
    <citation type="submission" date="2024-07" db="EMBL/GenBank/DDBJ databases">
        <title>Two chromosome-level genome assemblies of Korean endemic species Abeliophyllum distichum and Forsythia ovata (Oleaceae).</title>
        <authorList>
            <person name="Jang H."/>
        </authorList>
    </citation>
    <scope>NUCLEOTIDE SEQUENCE [LARGE SCALE GENOMIC DNA]</scope>
</reference>
<evidence type="ECO:0000313" key="2">
    <source>
        <dbReference type="Proteomes" id="UP001604277"/>
    </source>
</evidence>
<accession>A0ABD1WMS9</accession>
<dbReference type="AlphaFoldDB" id="A0ABD1WMS9"/>
<evidence type="ECO:0000313" key="1">
    <source>
        <dbReference type="EMBL" id="KAL2549680.1"/>
    </source>
</evidence>
<gene>
    <name evidence="1" type="ORF">Fot_11210</name>
</gene>
<protein>
    <submittedName>
        <fullName evidence="1">Uncharacterized protein</fullName>
    </submittedName>
</protein>
<dbReference type="EMBL" id="JBFOLJ010000003">
    <property type="protein sequence ID" value="KAL2549680.1"/>
    <property type="molecule type" value="Genomic_DNA"/>
</dbReference>
<proteinExistence type="predicted"/>
<comment type="caution">
    <text evidence="1">The sequence shown here is derived from an EMBL/GenBank/DDBJ whole genome shotgun (WGS) entry which is preliminary data.</text>
</comment>
<keyword evidence="2" id="KW-1185">Reference proteome</keyword>